<proteinExistence type="predicted"/>
<evidence type="ECO:0000313" key="2">
    <source>
        <dbReference type="Proteomes" id="UP000019247"/>
    </source>
</evidence>
<accession>W6T5K1</accession>
<gene>
    <name evidence="1" type="ORF">LFAB_13060</name>
</gene>
<comment type="caution">
    <text evidence="1">The sequence shown here is derived from an EMBL/GenBank/DDBJ whole genome shotgun (WGS) entry which is preliminary data.</text>
</comment>
<dbReference type="Proteomes" id="UP000019247">
    <property type="component" value="Unassembled WGS sequence"/>
</dbReference>
<dbReference type="HOGENOM" id="CLU_220946_0_0_9"/>
<sequence length="33" mass="3400">MEAAVQVVLMPVILLTFTAPTSLAIGGFGRAPK</sequence>
<dbReference type="AlphaFoldDB" id="W6T5K1"/>
<name>W6T5K1_9LACO</name>
<evidence type="ECO:0000313" key="1">
    <source>
        <dbReference type="EMBL" id="ETY73307.1"/>
    </source>
</evidence>
<protein>
    <submittedName>
        <fullName evidence="1">Uncharacterized protein</fullName>
    </submittedName>
</protein>
<reference evidence="1 2" key="1">
    <citation type="journal article" date="2014" name="Genome Announc.">
        <title>Genome Sequence of Lactobacillus fabifermentans Strain T30PCM01, Isolated from Fermenting Grape Marc.</title>
        <authorList>
            <person name="Treu L."/>
            <person name="Vendramin V."/>
            <person name="Bovo B."/>
            <person name="Giacomini A."/>
            <person name="Corich V."/>
            <person name="Campanaro S."/>
        </authorList>
    </citation>
    <scope>NUCLEOTIDE SEQUENCE [LARGE SCALE GENOMIC DNA]</scope>
    <source>
        <strain evidence="1 2">T30PCM01</strain>
    </source>
</reference>
<dbReference type="EMBL" id="AWWK01000065">
    <property type="protein sequence ID" value="ETY73307.1"/>
    <property type="molecule type" value="Genomic_DNA"/>
</dbReference>
<organism evidence="1 2">
    <name type="scientific">Lactiplantibacillus fabifermentans T30PCM01</name>
    <dbReference type="NCBI Taxonomy" id="1400520"/>
    <lineage>
        <taxon>Bacteria</taxon>
        <taxon>Bacillati</taxon>
        <taxon>Bacillota</taxon>
        <taxon>Bacilli</taxon>
        <taxon>Lactobacillales</taxon>
        <taxon>Lactobacillaceae</taxon>
        <taxon>Lactiplantibacillus</taxon>
    </lineage>
</organism>